<feature type="region of interest" description="Disordered" evidence="1">
    <location>
        <begin position="133"/>
        <end position="153"/>
    </location>
</feature>
<dbReference type="Proteomes" id="UP001597417">
    <property type="component" value="Unassembled WGS sequence"/>
</dbReference>
<protein>
    <recommendedName>
        <fullName evidence="4">PIN domain-containing protein</fullName>
    </recommendedName>
</protein>
<organism evidence="2 3">
    <name type="scientific">Amycolatopsis pigmentata</name>
    <dbReference type="NCBI Taxonomy" id="450801"/>
    <lineage>
        <taxon>Bacteria</taxon>
        <taxon>Bacillati</taxon>
        <taxon>Actinomycetota</taxon>
        <taxon>Actinomycetes</taxon>
        <taxon>Pseudonocardiales</taxon>
        <taxon>Pseudonocardiaceae</taxon>
        <taxon>Amycolatopsis</taxon>
    </lineage>
</organism>
<evidence type="ECO:0000256" key="1">
    <source>
        <dbReference type="SAM" id="MobiDB-lite"/>
    </source>
</evidence>
<evidence type="ECO:0000313" key="3">
    <source>
        <dbReference type="Proteomes" id="UP001597417"/>
    </source>
</evidence>
<reference evidence="3" key="1">
    <citation type="journal article" date="2019" name="Int. J. Syst. Evol. Microbiol.">
        <title>The Global Catalogue of Microorganisms (GCM) 10K type strain sequencing project: providing services to taxonomists for standard genome sequencing and annotation.</title>
        <authorList>
            <consortium name="The Broad Institute Genomics Platform"/>
            <consortium name="The Broad Institute Genome Sequencing Center for Infectious Disease"/>
            <person name="Wu L."/>
            <person name="Ma J."/>
        </authorList>
    </citation>
    <scope>NUCLEOTIDE SEQUENCE [LARGE SCALE GENOMIC DNA]</scope>
    <source>
        <strain evidence="3">CGMCC 4.7645</strain>
    </source>
</reference>
<dbReference type="Gene3D" id="3.40.50.1010">
    <property type="entry name" value="5'-nuclease"/>
    <property type="match status" value="1"/>
</dbReference>
<keyword evidence="3" id="KW-1185">Reference proteome</keyword>
<evidence type="ECO:0000313" key="2">
    <source>
        <dbReference type="EMBL" id="MFD2419130.1"/>
    </source>
</evidence>
<dbReference type="EMBL" id="JBHUKR010000011">
    <property type="protein sequence ID" value="MFD2419130.1"/>
    <property type="molecule type" value="Genomic_DNA"/>
</dbReference>
<sequence length="153" mass="16811">MTGVAAQPETIQTSQDRLRERKLQAGDDGTAGTQVRRELAHDDRWTAPEKLAITTERHLSLRDGHFTPDDAVAALEELTIDMVDPARLVARMWELRSDVTAYDAAYVAAAELLECPLLTDVDLPSCPGTVRQCQGGLRPPTWPGDQETSSTLQ</sequence>
<dbReference type="RefSeq" id="WP_378267144.1">
    <property type="nucleotide sequence ID" value="NZ_JBHUKR010000011.1"/>
</dbReference>
<gene>
    <name evidence="2" type="ORF">ACFSXZ_22625</name>
</gene>
<proteinExistence type="predicted"/>
<accession>A0ABW5FVV1</accession>
<name>A0ABW5FVV1_9PSEU</name>
<comment type="caution">
    <text evidence="2">The sequence shown here is derived from an EMBL/GenBank/DDBJ whole genome shotgun (WGS) entry which is preliminary data.</text>
</comment>
<evidence type="ECO:0008006" key="4">
    <source>
        <dbReference type="Google" id="ProtNLM"/>
    </source>
</evidence>